<evidence type="ECO:0000313" key="3">
    <source>
        <dbReference type="EMBL" id="KIO21787.1"/>
    </source>
</evidence>
<dbReference type="HOGENOM" id="CLU_000288_7_37_1"/>
<dbReference type="InterPro" id="IPR019734">
    <property type="entry name" value="TPR_rpt"/>
</dbReference>
<dbReference type="SMART" id="SM00028">
    <property type="entry name" value="TPR"/>
    <property type="match status" value="7"/>
</dbReference>
<evidence type="ECO:0000259" key="2">
    <source>
        <dbReference type="PROSITE" id="PS50011"/>
    </source>
</evidence>
<feature type="domain" description="Protein kinase" evidence="2">
    <location>
        <begin position="13"/>
        <end position="311"/>
    </location>
</feature>
<keyword evidence="4" id="KW-1185">Reference proteome</keyword>
<evidence type="ECO:0000313" key="4">
    <source>
        <dbReference type="Proteomes" id="UP000054248"/>
    </source>
</evidence>
<dbReference type="Gene3D" id="1.10.510.10">
    <property type="entry name" value="Transferase(Phosphotransferase) domain 1"/>
    <property type="match status" value="1"/>
</dbReference>
<dbReference type="InterPro" id="IPR011990">
    <property type="entry name" value="TPR-like_helical_dom_sf"/>
</dbReference>
<dbReference type="InterPro" id="IPR000719">
    <property type="entry name" value="Prot_kinase_dom"/>
</dbReference>
<dbReference type="PANTHER" id="PTHR44329">
    <property type="entry name" value="SERINE/THREONINE-PROTEIN KINASE TNNI3K-RELATED"/>
    <property type="match status" value="1"/>
</dbReference>
<feature type="repeat" description="TPR" evidence="1">
    <location>
        <begin position="529"/>
        <end position="562"/>
    </location>
</feature>
<reference evidence="3 4" key="1">
    <citation type="submission" date="2014-04" db="EMBL/GenBank/DDBJ databases">
        <authorList>
            <consortium name="DOE Joint Genome Institute"/>
            <person name="Kuo A."/>
            <person name="Girlanda M."/>
            <person name="Perotto S."/>
            <person name="Kohler A."/>
            <person name="Nagy L.G."/>
            <person name="Floudas D."/>
            <person name="Copeland A."/>
            <person name="Barry K.W."/>
            <person name="Cichocki N."/>
            <person name="Veneault-Fourrey C."/>
            <person name="LaButti K."/>
            <person name="Lindquist E.A."/>
            <person name="Lipzen A."/>
            <person name="Lundell T."/>
            <person name="Morin E."/>
            <person name="Murat C."/>
            <person name="Sun H."/>
            <person name="Tunlid A."/>
            <person name="Henrissat B."/>
            <person name="Grigoriev I.V."/>
            <person name="Hibbett D.S."/>
            <person name="Martin F."/>
            <person name="Nordberg H.P."/>
            <person name="Cantor M.N."/>
            <person name="Hua S.X."/>
        </authorList>
    </citation>
    <scope>NUCLEOTIDE SEQUENCE [LARGE SCALE GENOMIC DNA]</scope>
    <source>
        <strain evidence="3 4">MUT 4182</strain>
    </source>
</reference>
<dbReference type="Gene3D" id="1.25.40.10">
    <property type="entry name" value="Tetratricopeptide repeat domain"/>
    <property type="match status" value="2"/>
</dbReference>
<organism evidence="3 4">
    <name type="scientific">Tulasnella calospora MUT 4182</name>
    <dbReference type="NCBI Taxonomy" id="1051891"/>
    <lineage>
        <taxon>Eukaryota</taxon>
        <taxon>Fungi</taxon>
        <taxon>Dikarya</taxon>
        <taxon>Basidiomycota</taxon>
        <taxon>Agaricomycotina</taxon>
        <taxon>Agaricomycetes</taxon>
        <taxon>Cantharellales</taxon>
        <taxon>Tulasnellaceae</taxon>
        <taxon>Tulasnella</taxon>
    </lineage>
</organism>
<accession>A0A0C3LKB5</accession>
<protein>
    <recommendedName>
        <fullName evidence="2">Protein kinase domain-containing protein</fullName>
    </recommendedName>
</protein>
<dbReference type="InterPro" id="IPR011009">
    <property type="entry name" value="Kinase-like_dom_sf"/>
</dbReference>
<name>A0A0C3LKB5_9AGAM</name>
<gene>
    <name evidence="3" type="ORF">M407DRAFT_28659</name>
</gene>
<dbReference type="SUPFAM" id="SSF56112">
    <property type="entry name" value="Protein kinase-like (PK-like)"/>
    <property type="match status" value="1"/>
</dbReference>
<dbReference type="PROSITE" id="PS50005">
    <property type="entry name" value="TPR"/>
    <property type="match status" value="1"/>
</dbReference>
<reference evidence="4" key="2">
    <citation type="submission" date="2015-01" db="EMBL/GenBank/DDBJ databases">
        <title>Evolutionary Origins and Diversification of the Mycorrhizal Mutualists.</title>
        <authorList>
            <consortium name="DOE Joint Genome Institute"/>
            <consortium name="Mycorrhizal Genomics Consortium"/>
            <person name="Kohler A."/>
            <person name="Kuo A."/>
            <person name="Nagy L.G."/>
            <person name="Floudas D."/>
            <person name="Copeland A."/>
            <person name="Barry K.W."/>
            <person name="Cichocki N."/>
            <person name="Veneault-Fourrey C."/>
            <person name="LaButti K."/>
            <person name="Lindquist E.A."/>
            <person name="Lipzen A."/>
            <person name="Lundell T."/>
            <person name="Morin E."/>
            <person name="Murat C."/>
            <person name="Riley R."/>
            <person name="Ohm R."/>
            <person name="Sun H."/>
            <person name="Tunlid A."/>
            <person name="Henrissat B."/>
            <person name="Grigoriev I.V."/>
            <person name="Hibbett D.S."/>
            <person name="Martin F."/>
        </authorList>
    </citation>
    <scope>NUCLEOTIDE SEQUENCE [LARGE SCALE GENOMIC DNA]</scope>
    <source>
        <strain evidence="4">MUT 4182</strain>
    </source>
</reference>
<dbReference type="Proteomes" id="UP000054248">
    <property type="component" value="Unassembled WGS sequence"/>
</dbReference>
<dbReference type="Pfam" id="PF00069">
    <property type="entry name" value="Pkinase"/>
    <property type="match status" value="1"/>
</dbReference>
<dbReference type="PROSITE" id="PS50011">
    <property type="entry name" value="PROTEIN_KINASE_DOM"/>
    <property type="match status" value="1"/>
</dbReference>
<sequence length="627" mass="70118">MSNFRIRFNAIKFTLGDSLRRGGKADVAQAKFRDWYSIRGQLVAVKKLRSIHTKKARDEFIYEVEMMRGLSHKNIVQFIGFVEELEKGMAWMVLYWEPNGNVSEFLAKGDWEIPERVSLIKDMFEGIKYLHTRHPPICHGNLKSFNILVNSSNRAVITGFGSAHSISGPEDEAILGNENGQELRGTPSVEQACPPIHISAVGNQLTLTGPAWALNWEAPEVMNGKHPCLLSDIWAAGWVCWEVMTDSVPFAELGSTGMITLTVTQGEEPSPCDDEQLGHPVALHSLMTDCWAFDPKARPSISRCFNELQWMPSTPPSGGKLSGSKVPSTNLLLQKGRMHYSQGNYEKSGVLFQHVLSLARSAGSRTATANALIWLGNVYCGQAKYAQAEESYTQAKKIYARVGNDLGRADALRGLGDAYRDQSIFVQAEESYTQAHEIYTRARSDLGQADTLFGKGDICRVQSKYTLAEELYIQAQEIHSRTGNDLGRANALDILGEVYRLQKKYTQAEELHIRAHEVFVRIGCDLGRANTLFGLGNLYHDQSRYTQAEESYTRAQKIYARFGDDRGRAYSLRAIGHVRRTLGRNAEAAAHYTEARDLLVQIGMIREVEDVSRWLADVLPDHHSPCT</sequence>
<dbReference type="Pfam" id="PF13424">
    <property type="entry name" value="TPR_12"/>
    <property type="match status" value="3"/>
</dbReference>
<dbReference type="EMBL" id="KN823128">
    <property type="protein sequence ID" value="KIO21787.1"/>
    <property type="molecule type" value="Genomic_DNA"/>
</dbReference>
<keyword evidence="1" id="KW-0802">TPR repeat</keyword>
<dbReference type="AlphaFoldDB" id="A0A0C3LKB5"/>
<dbReference type="OrthoDB" id="2331504at2759"/>
<proteinExistence type="predicted"/>
<dbReference type="InterPro" id="IPR051681">
    <property type="entry name" value="Ser/Thr_Kinases-Pseudokinases"/>
</dbReference>
<dbReference type="GO" id="GO:0005524">
    <property type="term" value="F:ATP binding"/>
    <property type="evidence" value="ECO:0007669"/>
    <property type="project" value="InterPro"/>
</dbReference>
<dbReference type="STRING" id="1051891.A0A0C3LKB5"/>
<evidence type="ECO:0000256" key="1">
    <source>
        <dbReference type="PROSITE-ProRule" id="PRU00339"/>
    </source>
</evidence>
<dbReference type="SUPFAM" id="SSF48452">
    <property type="entry name" value="TPR-like"/>
    <property type="match status" value="2"/>
</dbReference>
<dbReference type="GO" id="GO:0004674">
    <property type="term" value="F:protein serine/threonine kinase activity"/>
    <property type="evidence" value="ECO:0007669"/>
    <property type="project" value="TreeGrafter"/>
</dbReference>